<dbReference type="Proteomes" id="UP000603434">
    <property type="component" value="Unassembled WGS sequence"/>
</dbReference>
<gene>
    <name evidence="2" type="ORF">H8E23_12640</name>
</gene>
<dbReference type="InterPro" id="IPR002931">
    <property type="entry name" value="Transglutaminase-like"/>
</dbReference>
<accession>A0A8J6NWZ2</accession>
<dbReference type="PANTHER" id="PTHR33490:SF3">
    <property type="entry name" value="CONSERVED INTEGRAL MEMBRANE PROTEIN"/>
    <property type="match status" value="1"/>
</dbReference>
<sequence length="255" mass="29088">ALESKSTAMKYLAQAALNKAETLLDFSLIKSNVPIQDPRKLTFMEVALAGIDNNLKMPDDERQQCQRRDQEVFCRIQSQIADRKSPDQIRLHDGTEQYLQPSYVIPSYDQRIRQTAREIVMKADGTHQRILLLIDWMRDNIRQEPVDVFSALDVLEGKKAECQGHTFLYAAFARALGIPTRVVNGIVYSAEFQGFLYHTWAESLLEGRWIAVDPTFRQVPADATHVKLIEGENVADLLPLVDLVGKLKLRIIQMH</sequence>
<proteinExistence type="predicted"/>
<feature type="domain" description="Transglutaminase-like" evidence="1">
    <location>
        <begin position="154"/>
        <end position="216"/>
    </location>
</feature>
<protein>
    <submittedName>
        <fullName evidence="2">Transglutaminase domain-containing protein</fullName>
    </submittedName>
</protein>
<dbReference type="SUPFAM" id="SSF54001">
    <property type="entry name" value="Cysteine proteinases"/>
    <property type="match status" value="1"/>
</dbReference>
<evidence type="ECO:0000313" key="2">
    <source>
        <dbReference type="EMBL" id="MBC8362233.1"/>
    </source>
</evidence>
<feature type="non-terminal residue" evidence="2">
    <location>
        <position position="1"/>
    </location>
</feature>
<dbReference type="AlphaFoldDB" id="A0A8J6NWZ2"/>
<name>A0A8J6NWZ2_9BACT</name>
<dbReference type="EMBL" id="JACNJH010000177">
    <property type="protein sequence ID" value="MBC8362233.1"/>
    <property type="molecule type" value="Genomic_DNA"/>
</dbReference>
<comment type="caution">
    <text evidence="2">The sequence shown here is derived from an EMBL/GenBank/DDBJ whole genome shotgun (WGS) entry which is preliminary data.</text>
</comment>
<organism evidence="2 3">
    <name type="scientific">Candidatus Desulfatibia profunda</name>
    <dbReference type="NCBI Taxonomy" id="2841695"/>
    <lineage>
        <taxon>Bacteria</taxon>
        <taxon>Pseudomonadati</taxon>
        <taxon>Thermodesulfobacteriota</taxon>
        <taxon>Desulfobacteria</taxon>
        <taxon>Desulfobacterales</taxon>
        <taxon>Desulfobacterales incertae sedis</taxon>
        <taxon>Candidatus Desulfatibia</taxon>
    </lineage>
</organism>
<dbReference type="Pfam" id="PF01841">
    <property type="entry name" value="Transglut_core"/>
    <property type="match status" value="1"/>
</dbReference>
<evidence type="ECO:0000313" key="3">
    <source>
        <dbReference type="Proteomes" id="UP000603434"/>
    </source>
</evidence>
<dbReference type="InterPro" id="IPR038765">
    <property type="entry name" value="Papain-like_cys_pep_sf"/>
</dbReference>
<dbReference type="Gene3D" id="3.10.620.30">
    <property type="match status" value="1"/>
</dbReference>
<reference evidence="2 3" key="1">
    <citation type="submission" date="2020-08" db="EMBL/GenBank/DDBJ databases">
        <title>Bridging the membrane lipid divide: bacteria of the FCB group superphylum have the potential to synthesize archaeal ether lipids.</title>
        <authorList>
            <person name="Villanueva L."/>
            <person name="Von Meijenfeldt F.A.B."/>
            <person name="Westbye A.B."/>
            <person name="Yadav S."/>
            <person name="Hopmans E.C."/>
            <person name="Dutilh B.E."/>
            <person name="Sinninghe Damste J.S."/>
        </authorList>
    </citation>
    <scope>NUCLEOTIDE SEQUENCE [LARGE SCALE GENOMIC DNA]</scope>
    <source>
        <strain evidence="2">NIOZ-UU30</strain>
    </source>
</reference>
<dbReference type="SMART" id="SM00460">
    <property type="entry name" value="TGc"/>
    <property type="match status" value="1"/>
</dbReference>
<dbReference type="PANTHER" id="PTHR33490">
    <property type="entry name" value="BLR5614 PROTEIN-RELATED"/>
    <property type="match status" value="1"/>
</dbReference>
<evidence type="ECO:0000259" key="1">
    <source>
        <dbReference type="SMART" id="SM00460"/>
    </source>
</evidence>